<evidence type="ECO:0000313" key="3">
    <source>
        <dbReference type="Proteomes" id="UP000765509"/>
    </source>
</evidence>
<dbReference type="AlphaFoldDB" id="A0A9Q3EGY7"/>
<gene>
    <name evidence="2" type="ORF">O181_060814</name>
</gene>
<accession>A0A9Q3EGY7</accession>
<proteinExistence type="predicted"/>
<evidence type="ECO:0000313" key="2">
    <source>
        <dbReference type="EMBL" id="MBW0521099.1"/>
    </source>
</evidence>
<evidence type="ECO:0000256" key="1">
    <source>
        <dbReference type="SAM" id="MobiDB-lite"/>
    </source>
</evidence>
<protein>
    <submittedName>
        <fullName evidence="2">Uncharacterized protein</fullName>
    </submittedName>
</protein>
<sequence>MSGGGQSSPHFPRSAPTNFEVNSEPELIQSNILRSEPFPSGSNRNISAPVQKMVQRSQGRQVGNITKLLEGGYELLLTQQELSGSGEDHRALRRMKPIFLQRQGQKYEELVEEPKSFIYRLEEGVGNDPSFGERKPSGINHLQKCLKTSSKALRRNREVPITIKAREKANPIGTDLIQKGKYSQIGAFSCGKCFQYGQKSYGIHSQEAGKDEQNFST</sequence>
<keyword evidence="3" id="KW-1185">Reference proteome</keyword>
<dbReference type="Proteomes" id="UP000765509">
    <property type="component" value="Unassembled WGS sequence"/>
</dbReference>
<feature type="region of interest" description="Disordered" evidence="1">
    <location>
        <begin position="1"/>
        <end position="48"/>
    </location>
</feature>
<name>A0A9Q3EGY7_9BASI</name>
<comment type="caution">
    <text evidence="2">The sequence shown here is derived from an EMBL/GenBank/DDBJ whole genome shotgun (WGS) entry which is preliminary data.</text>
</comment>
<reference evidence="2" key="1">
    <citation type="submission" date="2021-03" db="EMBL/GenBank/DDBJ databases">
        <title>Draft genome sequence of rust myrtle Austropuccinia psidii MF-1, a brazilian biotype.</title>
        <authorList>
            <person name="Quecine M.C."/>
            <person name="Pachon D.M.R."/>
            <person name="Bonatelli M.L."/>
            <person name="Correr F.H."/>
            <person name="Franceschini L.M."/>
            <person name="Leite T.F."/>
            <person name="Margarido G.R.A."/>
            <person name="Almeida C.A."/>
            <person name="Ferrarezi J.A."/>
            <person name="Labate C.A."/>
        </authorList>
    </citation>
    <scope>NUCLEOTIDE SEQUENCE</scope>
    <source>
        <strain evidence="2">MF-1</strain>
    </source>
</reference>
<organism evidence="2 3">
    <name type="scientific">Austropuccinia psidii MF-1</name>
    <dbReference type="NCBI Taxonomy" id="1389203"/>
    <lineage>
        <taxon>Eukaryota</taxon>
        <taxon>Fungi</taxon>
        <taxon>Dikarya</taxon>
        <taxon>Basidiomycota</taxon>
        <taxon>Pucciniomycotina</taxon>
        <taxon>Pucciniomycetes</taxon>
        <taxon>Pucciniales</taxon>
        <taxon>Sphaerophragmiaceae</taxon>
        <taxon>Austropuccinia</taxon>
    </lineage>
</organism>
<dbReference type="EMBL" id="AVOT02028578">
    <property type="protein sequence ID" value="MBW0521099.1"/>
    <property type="molecule type" value="Genomic_DNA"/>
</dbReference>